<dbReference type="EMBL" id="UGTW01000001">
    <property type="protein sequence ID" value="SUC14561.1"/>
    <property type="molecule type" value="Genomic_DNA"/>
</dbReference>
<dbReference type="AlphaFoldDB" id="A0A379F4Q9"/>
<name>A0A379F4Q9_PROVU</name>
<proteinExistence type="predicted"/>
<dbReference type="Proteomes" id="UP000254331">
    <property type="component" value="Unassembled WGS sequence"/>
</dbReference>
<accession>A0A379F4Q9</accession>
<evidence type="ECO:0000313" key="1">
    <source>
        <dbReference type="EMBL" id="SUC14561.1"/>
    </source>
</evidence>
<sequence>MAFLLEFIMSNKQINYEAIGHCVYLQKEISQLIEERSNLYKEFIAICHSGQFPYTDPRNTKIIDLNSIDKPAKLLKKIHKINQTIITLATTHNQWADKADYEHYVISSDNSLGFSTSSDVIFKGIITCNKQSSIEADVVRNKT</sequence>
<protein>
    <submittedName>
        <fullName evidence="1">Uncharacterized protein</fullName>
    </submittedName>
</protein>
<gene>
    <name evidence="1" type="ORF">NCTC10376_00367</name>
</gene>
<evidence type="ECO:0000313" key="2">
    <source>
        <dbReference type="Proteomes" id="UP000254331"/>
    </source>
</evidence>
<reference evidence="1 2" key="1">
    <citation type="submission" date="2018-06" db="EMBL/GenBank/DDBJ databases">
        <authorList>
            <consortium name="Pathogen Informatics"/>
            <person name="Doyle S."/>
        </authorList>
    </citation>
    <scope>NUCLEOTIDE SEQUENCE [LARGE SCALE GENOMIC DNA]</scope>
    <source>
        <strain evidence="1 2">NCTC10376</strain>
    </source>
</reference>
<organism evidence="1 2">
    <name type="scientific">Proteus vulgaris</name>
    <dbReference type="NCBI Taxonomy" id="585"/>
    <lineage>
        <taxon>Bacteria</taxon>
        <taxon>Pseudomonadati</taxon>
        <taxon>Pseudomonadota</taxon>
        <taxon>Gammaproteobacteria</taxon>
        <taxon>Enterobacterales</taxon>
        <taxon>Morganellaceae</taxon>
        <taxon>Proteus</taxon>
    </lineage>
</organism>